<evidence type="ECO:0000256" key="1">
    <source>
        <dbReference type="ARBA" id="ARBA00022737"/>
    </source>
</evidence>
<dbReference type="Gene3D" id="1.25.40.10">
    <property type="entry name" value="Tetratricopeptide repeat domain"/>
    <property type="match status" value="2"/>
</dbReference>
<dbReference type="SMART" id="SM00028">
    <property type="entry name" value="TPR"/>
    <property type="match status" value="5"/>
</dbReference>
<evidence type="ECO:0000256" key="3">
    <source>
        <dbReference type="SAM" id="Coils"/>
    </source>
</evidence>
<keyword evidence="7" id="KW-1185">Reference proteome</keyword>
<proteinExistence type="predicted"/>
<comment type="caution">
    <text evidence="6">The sequence shown here is derived from an EMBL/GenBank/DDBJ whole genome shotgun (WGS) entry which is preliminary data.</text>
</comment>
<feature type="domain" description="CHAT" evidence="5">
    <location>
        <begin position="651"/>
        <end position="938"/>
    </location>
</feature>
<dbReference type="PANTHER" id="PTHR45641:SF19">
    <property type="entry name" value="NEPHROCYSTIN-3"/>
    <property type="match status" value="1"/>
</dbReference>
<reference evidence="6 7" key="1">
    <citation type="submission" date="2021-05" db="EMBL/GenBank/DDBJ databases">
        <title>A Polyphasic approach of four new species of the genus Ohtaekwangia: Ohtaekwangia histidinii sp. nov., Ohtaekwangia cretensis sp. nov., Ohtaekwangia indiensis sp. nov., Ohtaekwangia reichenbachii sp. nov. from diverse environment.</title>
        <authorList>
            <person name="Octaviana S."/>
        </authorList>
    </citation>
    <scope>NUCLEOTIDE SEQUENCE [LARGE SCALE GENOMIC DNA]</scope>
    <source>
        <strain evidence="6 7">PWU20</strain>
    </source>
</reference>
<keyword evidence="1" id="KW-0677">Repeat</keyword>
<dbReference type="RefSeq" id="WP_254153194.1">
    <property type="nucleotide sequence ID" value="NZ_JAHESD010000012.1"/>
</dbReference>
<keyword evidence="3" id="KW-0175">Coiled coil</keyword>
<dbReference type="PANTHER" id="PTHR45641">
    <property type="entry name" value="TETRATRICOPEPTIDE REPEAT PROTEIN (AFU_ORTHOLOGUE AFUA_6G03870)"/>
    <property type="match status" value="1"/>
</dbReference>
<dbReference type="SUPFAM" id="SSF48452">
    <property type="entry name" value="TPR-like"/>
    <property type="match status" value="2"/>
</dbReference>
<dbReference type="InterPro" id="IPR011990">
    <property type="entry name" value="TPR-like_helical_dom_sf"/>
</dbReference>
<evidence type="ECO:0000313" key="7">
    <source>
        <dbReference type="Proteomes" id="UP000772618"/>
    </source>
</evidence>
<keyword evidence="4" id="KW-0732">Signal</keyword>
<protein>
    <submittedName>
        <fullName evidence="6">CHAT domain-containing protein</fullName>
    </submittedName>
</protein>
<keyword evidence="2" id="KW-0802">TPR repeat</keyword>
<dbReference type="Pfam" id="PF12770">
    <property type="entry name" value="CHAT"/>
    <property type="match status" value="1"/>
</dbReference>
<evidence type="ECO:0000313" key="6">
    <source>
        <dbReference type="EMBL" id="MBT1703229.1"/>
    </source>
</evidence>
<name>A0ABS5VQV7_9BACT</name>
<gene>
    <name evidence="6" type="ORF">KK060_08050</name>
</gene>
<dbReference type="EMBL" id="JAHESD010000012">
    <property type="protein sequence ID" value="MBT1703229.1"/>
    <property type="molecule type" value="Genomic_DNA"/>
</dbReference>
<evidence type="ECO:0000256" key="2">
    <source>
        <dbReference type="ARBA" id="ARBA00022803"/>
    </source>
</evidence>
<organism evidence="6 7">
    <name type="scientific">Chryseosolibacter indicus</name>
    <dbReference type="NCBI Taxonomy" id="2782351"/>
    <lineage>
        <taxon>Bacteria</taxon>
        <taxon>Pseudomonadati</taxon>
        <taxon>Bacteroidota</taxon>
        <taxon>Cytophagia</taxon>
        <taxon>Cytophagales</taxon>
        <taxon>Chryseotaleaceae</taxon>
        <taxon>Chryseosolibacter</taxon>
    </lineage>
</organism>
<accession>A0ABS5VQV7</accession>
<feature type="signal peptide" evidence="4">
    <location>
        <begin position="1"/>
        <end position="22"/>
    </location>
</feature>
<dbReference type="Pfam" id="PF13424">
    <property type="entry name" value="TPR_12"/>
    <property type="match status" value="3"/>
</dbReference>
<evidence type="ECO:0000259" key="5">
    <source>
        <dbReference type="Pfam" id="PF12770"/>
    </source>
</evidence>
<feature type="chain" id="PRO_5047173033" evidence="4">
    <location>
        <begin position="23"/>
        <end position="938"/>
    </location>
</feature>
<sequence>MRAGFPCLFVSILIFSSTLVSAQDEAITNSIMKGLGNIGSKKKAKLDSVDFQFAISVNENAGLIDVKQKGEMLTRGLYQIKNKSQRTPEEVGRDTVDYAVNLYQLKLYKLAEGSFKEAKAYLEAHNLSTDISYVRCISSLALVYMAQGKTIESEDLINTALRASMQLGERSAAYAANLNSHAKYEQMVGHYNEAEKGFDETLELVKKVFTENSLQYAIVLNNKAMLLQNVGRYDEAIALMKKSVSVADETFKKGIKVRTSFDERRFQSNLALMYQLSGRNAEAESTFLEMKKSYERNMASKNPEYAVLLNQLAILYIQTKKYNEVEALLKKAQDILKKKHTEESPTYARATGDLGVFYRITGKHAEAEPLITKALAIREKILGTEHPDYIRTKEELAILYWKMGQWEKAYENYKPVMDKTIDFINNYFPPMSEAEKTKYWDITSPRFQRFYNFAIEAISAKPSIAIDIYEYQATTKGLLLNSTNKIKQAILSSGNNVLINDYLQWLDKKETLSRYYALSKEELGEQKINLTALEAEANKLERSLSSRSTDFSSGYSTQKVNFKQVRDVLGDTEAALEIIRVSGYGQDFTNESKYIVLVLSKGVQLPKVVVLENGGQLDTRYAKFYRNAVQQRISDDYSYEHYWARFDKEVEAKKKLYVSPDGVYNQINLNTLKKPGADYVINKYDITVVGNSRDLITLKARKPGAQKKDAMLLGYPDYGGHDIAALPGTKAEIETISKILKTGGYQLKQFMQQQASEKNLKSVKSPLLMHIATHGYFLQDVQSSTGSAFGINAENAANNPLLRSGLILANASKTVSGAATTNLESNDNGILTAYEAMNLDLQNTDLIVLSACETGLGDIKNGEGVYGLQRAFLVAGAEAMIMSLWKVDDAATQQLMTNFYTNWIKSGNKQKAFKQAQLQLMNKYKEPYYWGAFVMMGQ</sequence>
<dbReference type="InterPro" id="IPR019734">
    <property type="entry name" value="TPR_rpt"/>
</dbReference>
<dbReference type="InterPro" id="IPR024983">
    <property type="entry name" value="CHAT_dom"/>
</dbReference>
<evidence type="ECO:0000256" key="4">
    <source>
        <dbReference type="SAM" id="SignalP"/>
    </source>
</evidence>
<dbReference type="Proteomes" id="UP000772618">
    <property type="component" value="Unassembled WGS sequence"/>
</dbReference>
<feature type="coiled-coil region" evidence="3">
    <location>
        <begin position="516"/>
        <end position="543"/>
    </location>
</feature>